<evidence type="ECO:0000256" key="5">
    <source>
        <dbReference type="ARBA" id="ARBA00022741"/>
    </source>
</evidence>
<evidence type="ECO:0000259" key="11">
    <source>
        <dbReference type="PROSITE" id="PS50893"/>
    </source>
</evidence>
<feature type="domain" description="ABC transporter" evidence="11">
    <location>
        <begin position="1127"/>
        <end position="1362"/>
    </location>
</feature>
<dbReference type="InterPro" id="IPR003439">
    <property type="entry name" value="ABC_transporter-like_ATP-bd"/>
</dbReference>
<keyword evidence="7 10" id="KW-1133">Transmembrane helix</keyword>
<evidence type="ECO:0000256" key="6">
    <source>
        <dbReference type="ARBA" id="ARBA00022840"/>
    </source>
</evidence>
<dbReference type="InterPro" id="IPR017871">
    <property type="entry name" value="ABC_transporter-like_CS"/>
</dbReference>
<dbReference type="CDD" id="cd18606">
    <property type="entry name" value="ABC_6TM_YOR1_D2_like"/>
    <property type="match status" value="1"/>
</dbReference>
<dbReference type="FunFam" id="1.20.1560.10:FF:000010">
    <property type="entry name" value="Multidrug resistance-associated ABC transporter"/>
    <property type="match status" value="1"/>
</dbReference>
<dbReference type="VEuPathDB" id="FungiDB:A1Q1_03921"/>
<dbReference type="InterPro" id="IPR050173">
    <property type="entry name" value="ABC_transporter_C-like"/>
</dbReference>
<organism evidence="13 14">
    <name type="scientific">Trichosporon asahii var. asahii (strain ATCC 90039 / CBS 2479 / JCM 2466 / KCTC 7840 / NBRC 103889/ NCYC 2677 / UAMH 7654)</name>
    <name type="common">Yeast</name>
    <dbReference type="NCBI Taxonomy" id="1186058"/>
    <lineage>
        <taxon>Eukaryota</taxon>
        <taxon>Fungi</taxon>
        <taxon>Dikarya</taxon>
        <taxon>Basidiomycota</taxon>
        <taxon>Agaricomycotina</taxon>
        <taxon>Tremellomycetes</taxon>
        <taxon>Trichosporonales</taxon>
        <taxon>Trichosporonaceae</taxon>
        <taxon>Trichosporon</taxon>
    </lineage>
</organism>
<dbReference type="FunFam" id="3.40.50.300:FF:000565">
    <property type="entry name" value="ABC bile acid transporter"/>
    <property type="match status" value="1"/>
</dbReference>
<feature type="domain" description="ABC transporter" evidence="11">
    <location>
        <begin position="505"/>
        <end position="728"/>
    </location>
</feature>
<dbReference type="SMART" id="SM00382">
    <property type="entry name" value="AAA"/>
    <property type="match status" value="2"/>
</dbReference>
<keyword evidence="5" id="KW-0547">Nucleotide-binding</keyword>
<dbReference type="GO" id="GO:0005524">
    <property type="term" value="F:ATP binding"/>
    <property type="evidence" value="ECO:0007669"/>
    <property type="project" value="UniProtKB-KW"/>
</dbReference>
<dbReference type="GO" id="GO:0016887">
    <property type="term" value="F:ATP hydrolysis activity"/>
    <property type="evidence" value="ECO:0007669"/>
    <property type="project" value="InterPro"/>
</dbReference>
<evidence type="ECO:0000313" key="14">
    <source>
        <dbReference type="Proteomes" id="UP000002748"/>
    </source>
</evidence>
<dbReference type="CDD" id="cd03250">
    <property type="entry name" value="ABCC_MRP_domain1"/>
    <property type="match status" value="1"/>
</dbReference>
<evidence type="ECO:0000256" key="9">
    <source>
        <dbReference type="SAM" id="MobiDB-lite"/>
    </source>
</evidence>
<sequence>MTAGATEKVELKALDTGDKPAEPHTTNTKPSGVQDEKGPGDDKSDSDSDTAQEDEVAFRLRELANEEEDRFKGLKREHWWQIWRSKHGPPPPRKSLDEAPDLPLATANIFSVLSFHATDLWKMDPSRESDHLSNRFLGYLHQSQTKADEWNRAHPDPRPKRRSRLGWKIKAATKRRLPPQYAKFGPDKSYRERVRTQAAHWKAHSRKHGNLALALFKTFPTYWYAGLFKVLADMTQLMSPLVIKALIRFSQQVYAANHGDGIKPNIGRGVGMAIGLFCLTLMQSVCQHQFFFRSMETGALARAALISATYKQGLKLSVGARSQHPNGKLMAYLSSDIGPSALVGFAVFVLLAPVQTNFMKTSFREMKGIRIIHLVRTANQAVATSVPAIAAVLAFVTYTSYHDSLDPALIFTSLAYFNYLRQPLMMFPRALSSLTDAQTAIERLTDFFEAETMDVSNPIDHNLDVAVRANDATFQWATVRAPDELSEKAAGKPGKGKKGRKGVKEEKEDASPSSTEKKPEEEPFKIANLNMEIPRGRLVAIVGPVGSGKSSILQGMRKLGGSVTFGGVLGYCQQSAWIQNATLRDNIVFGQKWNEARYWQCIRSASLITDLEILPDGDLTEIGEKGVNLSGGQKQRVNIARALYFDADIVLFDDPLSAVDAHVGKALFNDAILGLKRAGKTVVLVTHALHFLPQVDYVYTVEHGKIVEEGTYDALVARGGAFSALMADFGGSAAVKEEKEDAAEEKAIEEAADMETDEQKLARLAAEDVKKAAGTGKLEGRLMVSEVRKTGSVERKVYAAYLKAGKGWITLPLLLIAATLMQASQVLSTVWITYWEVDKFHRSMGFYQGIYAMFGCSQAIFTFAMGSALGMLCYYASNTLFRSALRRVFFAPMSFFDTQPLGRIMGVFGKDIDTVDTTLAEALRMQTMTLAMLLGSVIIITVYFHYFIAIIFGVGCGYWYFAQFYRTSAREVKRLDSMLRSLLYAHFSESLSGLATIRAYGETKRFIHDNAYYMDLEDRAYVLTYSNQRWLAIRLDLLGALLVFAVAIMCAAGGGGLQPSEIALCLTYMTQITQMFGMVTRQSAEVENAMNAVERLAYYSDGSLPQEAEYEVKETEPPAEWPQAGSIELDKVVMSYRPGLPPVLKGLSAQFKHGEKVGIIGRTGAGKTSITVALFRLAELTSGRILVDGVDISTLGLKTLRSHVAIIPQDPVLFSGTLRSNLDPFDEHDDAALYDALQRASLIDSAEGHGRWTLDMAIDEEGANLSVGERSLVSLARALVKDARIVVLDEATAAVDLGTDAKIQRTIRREFGGKTLLCIAHRLRTIISWDRILVMNAGEIEDFDTPLNLFDREGLFRSMCDRSNITREEIVHARQEERFDGEET</sequence>
<feature type="transmembrane region" description="Helical" evidence="10">
    <location>
        <begin position="813"/>
        <end position="834"/>
    </location>
</feature>
<evidence type="ECO:0000256" key="7">
    <source>
        <dbReference type="ARBA" id="ARBA00022989"/>
    </source>
</evidence>
<feature type="transmembrane region" description="Helical" evidence="10">
    <location>
        <begin position="933"/>
        <end position="961"/>
    </location>
</feature>
<dbReference type="InterPro" id="IPR003593">
    <property type="entry name" value="AAA+_ATPase"/>
</dbReference>
<feature type="compositionally biased region" description="Basic and acidic residues" evidence="9">
    <location>
        <begin position="502"/>
        <end position="523"/>
    </location>
</feature>
<gene>
    <name evidence="13" type="ORF">A1Q1_03921</name>
</gene>
<dbReference type="RefSeq" id="XP_014177821.1">
    <property type="nucleotide sequence ID" value="XM_014322346.1"/>
</dbReference>
<dbReference type="GO" id="GO:0016020">
    <property type="term" value="C:membrane"/>
    <property type="evidence" value="ECO:0007669"/>
    <property type="project" value="UniProtKB-SubCell"/>
</dbReference>
<dbReference type="PROSITE" id="PS00211">
    <property type="entry name" value="ABC_TRANSPORTER_1"/>
    <property type="match status" value="2"/>
</dbReference>
<evidence type="ECO:0000256" key="3">
    <source>
        <dbReference type="ARBA" id="ARBA00022448"/>
    </source>
</evidence>
<dbReference type="Gene3D" id="3.40.50.300">
    <property type="entry name" value="P-loop containing nucleotide triphosphate hydrolases"/>
    <property type="match status" value="2"/>
</dbReference>
<comment type="caution">
    <text evidence="13">The sequence shown here is derived from an EMBL/GenBank/DDBJ whole genome shotgun (WGS) entry which is preliminary data.</text>
</comment>
<dbReference type="EMBL" id="ALBS01000258">
    <property type="protein sequence ID" value="EJT47292.1"/>
    <property type="molecule type" value="Genomic_DNA"/>
</dbReference>
<dbReference type="GO" id="GO:0140359">
    <property type="term" value="F:ABC-type transporter activity"/>
    <property type="evidence" value="ECO:0007669"/>
    <property type="project" value="InterPro"/>
</dbReference>
<dbReference type="InterPro" id="IPR036640">
    <property type="entry name" value="ABC1_TM_sf"/>
</dbReference>
<dbReference type="CDD" id="cd18597">
    <property type="entry name" value="ABC_6TM_YOR1_D1_like"/>
    <property type="match status" value="1"/>
</dbReference>
<feature type="region of interest" description="Disordered" evidence="9">
    <location>
        <begin position="485"/>
        <end position="523"/>
    </location>
</feature>
<dbReference type="FunFam" id="3.40.50.300:FF:000997">
    <property type="entry name" value="Multidrug resistance-associated protein 1"/>
    <property type="match status" value="1"/>
</dbReference>
<evidence type="ECO:0000256" key="1">
    <source>
        <dbReference type="ARBA" id="ARBA00004141"/>
    </source>
</evidence>
<dbReference type="SUPFAM" id="SSF52540">
    <property type="entry name" value="P-loop containing nucleoside triphosphate hydrolases"/>
    <property type="match status" value="2"/>
</dbReference>
<evidence type="ECO:0000256" key="2">
    <source>
        <dbReference type="ARBA" id="ARBA00009726"/>
    </source>
</evidence>
<feature type="transmembrane region" description="Helical" evidence="10">
    <location>
        <begin position="1037"/>
        <end position="1057"/>
    </location>
</feature>
<dbReference type="HOGENOM" id="CLU_000604_27_1_1"/>
<evidence type="ECO:0000259" key="12">
    <source>
        <dbReference type="PROSITE" id="PS50929"/>
    </source>
</evidence>
<evidence type="ECO:0000256" key="10">
    <source>
        <dbReference type="SAM" id="Phobius"/>
    </source>
</evidence>
<feature type="transmembrane region" description="Helical" evidence="10">
    <location>
        <begin position="378"/>
        <end position="398"/>
    </location>
</feature>
<evidence type="ECO:0000256" key="4">
    <source>
        <dbReference type="ARBA" id="ARBA00022692"/>
    </source>
</evidence>
<dbReference type="Pfam" id="PF00664">
    <property type="entry name" value="ABC_membrane"/>
    <property type="match status" value="2"/>
</dbReference>
<dbReference type="InterPro" id="IPR027417">
    <property type="entry name" value="P-loop_NTPase"/>
</dbReference>
<dbReference type="KEGG" id="tasa:A1Q1_03921"/>
<evidence type="ECO:0000313" key="13">
    <source>
        <dbReference type="EMBL" id="EJT47292.1"/>
    </source>
</evidence>
<keyword evidence="3" id="KW-0813">Transport</keyword>
<name>J6EWU0_TRIAS</name>
<feature type="compositionally biased region" description="Basic and acidic residues" evidence="9">
    <location>
        <begin position="34"/>
        <end position="46"/>
    </location>
</feature>
<reference evidence="13 14" key="1">
    <citation type="journal article" date="2012" name="Eukaryot. Cell">
        <title>Draft genome sequence of CBS 2479, the standard type strain of Trichosporon asahii.</title>
        <authorList>
            <person name="Yang R.Y."/>
            <person name="Li H.T."/>
            <person name="Zhu H."/>
            <person name="Zhou G.P."/>
            <person name="Wang M."/>
            <person name="Wang L."/>
        </authorList>
    </citation>
    <scope>NUCLEOTIDE SEQUENCE [LARGE SCALE GENOMIC DNA]</scope>
    <source>
        <strain evidence="14">ATCC 90039 / CBS 2479 / JCM 2466 / KCTC 7840 / NCYC 2677 / UAMH 7654</strain>
    </source>
</reference>
<comment type="subcellular location">
    <subcellularLocation>
        <location evidence="1">Membrane</location>
        <topology evidence="1">Multi-pass membrane protein</topology>
    </subcellularLocation>
</comment>
<keyword evidence="8 10" id="KW-0472">Membrane</keyword>
<evidence type="ECO:0000256" key="8">
    <source>
        <dbReference type="ARBA" id="ARBA00023136"/>
    </source>
</evidence>
<feature type="transmembrane region" description="Helical" evidence="10">
    <location>
        <begin position="337"/>
        <end position="358"/>
    </location>
</feature>
<dbReference type="OrthoDB" id="6500128at2759"/>
<dbReference type="PANTHER" id="PTHR24223:SF456">
    <property type="entry name" value="MULTIDRUG RESISTANCE-ASSOCIATED PROTEIN LETHAL(2)03659"/>
    <property type="match status" value="1"/>
</dbReference>
<dbReference type="Proteomes" id="UP000002748">
    <property type="component" value="Unassembled WGS sequence"/>
</dbReference>
<dbReference type="Pfam" id="PF00005">
    <property type="entry name" value="ABC_tran"/>
    <property type="match status" value="2"/>
</dbReference>
<dbReference type="GeneID" id="25987434"/>
<dbReference type="PROSITE" id="PS50929">
    <property type="entry name" value="ABC_TM1F"/>
    <property type="match status" value="2"/>
</dbReference>
<dbReference type="CDD" id="cd03244">
    <property type="entry name" value="ABCC_MRP_domain2"/>
    <property type="match status" value="1"/>
</dbReference>
<feature type="domain" description="ABC transmembrane type-1" evidence="12">
    <location>
        <begin position="808"/>
        <end position="1088"/>
    </location>
</feature>
<proteinExistence type="inferred from homology"/>
<feature type="region of interest" description="Disordered" evidence="9">
    <location>
        <begin position="1"/>
        <end position="54"/>
    </location>
</feature>
<dbReference type="PROSITE" id="PS50893">
    <property type="entry name" value="ABC_TRANSPORTER_2"/>
    <property type="match status" value="2"/>
</dbReference>
<dbReference type="Gene3D" id="1.20.1560.10">
    <property type="entry name" value="ABC transporter type 1, transmembrane domain"/>
    <property type="match status" value="3"/>
</dbReference>
<dbReference type="SUPFAM" id="SSF90123">
    <property type="entry name" value="ABC transporter transmembrane region"/>
    <property type="match status" value="2"/>
</dbReference>
<comment type="similarity">
    <text evidence="2">Belongs to the ABC transporter superfamily. ABCC family. Conjugate transporter (TC 3.A.1.208) subfamily.</text>
</comment>
<feature type="transmembrane region" description="Helical" evidence="10">
    <location>
        <begin position="846"/>
        <end position="877"/>
    </location>
</feature>
<dbReference type="PANTHER" id="PTHR24223">
    <property type="entry name" value="ATP-BINDING CASSETTE SUB-FAMILY C"/>
    <property type="match status" value="1"/>
</dbReference>
<protein>
    <submittedName>
        <fullName evidence="13">ABC protein</fullName>
    </submittedName>
</protein>
<feature type="compositionally biased region" description="Basic and acidic residues" evidence="9">
    <location>
        <begin position="7"/>
        <end position="22"/>
    </location>
</feature>
<keyword evidence="4 10" id="KW-0812">Transmembrane</keyword>
<keyword evidence="6" id="KW-0067">ATP-binding</keyword>
<dbReference type="InterPro" id="IPR011527">
    <property type="entry name" value="ABC1_TM_dom"/>
</dbReference>
<accession>J6EWU0</accession>
<feature type="domain" description="ABC transmembrane type-1" evidence="12">
    <location>
        <begin position="225"/>
        <end position="337"/>
    </location>
</feature>